<keyword evidence="1" id="KW-0472">Membrane</keyword>
<dbReference type="EMBL" id="BDGG01000011">
    <property type="protein sequence ID" value="GAV05050.1"/>
    <property type="molecule type" value="Genomic_DNA"/>
</dbReference>
<feature type="transmembrane region" description="Helical" evidence="1">
    <location>
        <begin position="98"/>
        <end position="117"/>
    </location>
</feature>
<evidence type="ECO:0000256" key="1">
    <source>
        <dbReference type="SAM" id="Phobius"/>
    </source>
</evidence>
<keyword evidence="3" id="KW-1185">Reference proteome</keyword>
<name>A0A1D1VU92_RAMVA</name>
<reference evidence="2 3" key="1">
    <citation type="journal article" date="2016" name="Nat. Commun.">
        <title>Extremotolerant tardigrade genome and improved radiotolerance of human cultured cells by tardigrade-unique protein.</title>
        <authorList>
            <person name="Hashimoto T."/>
            <person name="Horikawa D.D."/>
            <person name="Saito Y."/>
            <person name="Kuwahara H."/>
            <person name="Kozuka-Hata H."/>
            <person name="Shin-I T."/>
            <person name="Minakuchi Y."/>
            <person name="Ohishi K."/>
            <person name="Motoyama A."/>
            <person name="Aizu T."/>
            <person name="Enomoto A."/>
            <person name="Kondo K."/>
            <person name="Tanaka S."/>
            <person name="Hara Y."/>
            <person name="Koshikawa S."/>
            <person name="Sagara H."/>
            <person name="Miura T."/>
            <person name="Yokobori S."/>
            <person name="Miyagawa K."/>
            <person name="Suzuki Y."/>
            <person name="Kubo T."/>
            <person name="Oyama M."/>
            <person name="Kohara Y."/>
            <person name="Fujiyama A."/>
            <person name="Arakawa K."/>
            <person name="Katayama T."/>
            <person name="Toyoda A."/>
            <person name="Kunieda T."/>
        </authorList>
    </citation>
    <scope>NUCLEOTIDE SEQUENCE [LARGE SCALE GENOMIC DNA]</scope>
    <source>
        <strain evidence="2 3">YOKOZUNA-1</strain>
    </source>
</reference>
<dbReference type="AlphaFoldDB" id="A0A1D1VU92"/>
<keyword evidence="1" id="KW-1133">Transmembrane helix</keyword>
<organism evidence="2 3">
    <name type="scientific">Ramazzottius varieornatus</name>
    <name type="common">Water bear</name>
    <name type="synonym">Tardigrade</name>
    <dbReference type="NCBI Taxonomy" id="947166"/>
    <lineage>
        <taxon>Eukaryota</taxon>
        <taxon>Metazoa</taxon>
        <taxon>Ecdysozoa</taxon>
        <taxon>Tardigrada</taxon>
        <taxon>Eutardigrada</taxon>
        <taxon>Parachela</taxon>
        <taxon>Hypsibioidea</taxon>
        <taxon>Ramazzottiidae</taxon>
        <taxon>Ramazzottius</taxon>
    </lineage>
</organism>
<sequence>MAGKTLNRRKQDLILPVSGGDQNLASRWPKSFQGLVRKSIRLSMSQQDLRELWYGIEEPKELKIFIVSFQVGVMSETWDRRAPVFPCWSGTVDVRRKWKTSCLFVVFLYFLFLSPFVL</sequence>
<keyword evidence="1" id="KW-0812">Transmembrane</keyword>
<dbReference type="Proteomes" id="UP000186922">
    <property type="component" value="Unassembled WGS sequence"/>
</dbReference>
<protein>
    <submittedName>
        <fullName evidence="2">Uncharacterized protein</fullName>
    </submittedName>
</protein>
<proteinExistence type="predicted"/>
<gene>
    <name evidence="2" type="primary">RvY_15238-1</name>
    <name evidence="2" type="synonym">RvY_15238.1</name>
    <name evidence="2" type="ORF">RvY_15238</name>
</gene>
<evidence type="ECO:0000313" key="2">
    <source>
        <dbReference type="EMBL" id="GAV05050.1"/>
    </source>
</evidence>
<accession>A0A1D1VU92</accession>
<comment type="caution">
    <text evidence="2">The sequence shown here is derived from an EMBL/GenBank/DDBJ whole genome shotgun (WGS) entry which is preliminary data.</text>
</comment>
<evidence type="ECO:0000313" key="3">
    <source>
        <dbReference type="Proteomes" id="UP000186922"/>
    </source>
</evidence>